<comment type="caution">
    <text evidence="3">The sequence shown here is derived from an EMBL/GenBank/DDBJ whole genome shotgun (WGS) entry which is preliminary data.</text>
</comment>
<keyword evidence="4" id="KW-1185">Reference proteome</keyword>
<name>A0A8J6BPP9_ZIZPA</name>
<dbReference type="OrthoDB" id="747559at2759"/>
<evidence type="ECO:0000313" key="3">
    <source>
        <dbReference type="EMBL" id="KAG8092442.1"/>
    </source>
</evidence>
<feature type="region of interest" description="Disordered" evidence="2">
    <location>
        <begin position="61"/>
        <end position="107"/>
    </location>
</feature>
<gene>
    <name evidence="3" type="ORF">GUJ93_ZPchr0012g21541</name>
</gene>
<evidence type="ECO:0008006" key="5">
    <source>
        <dbReference type="Google" id="ProtNLM"/>
    </source>
</evidence>
<dbReference type="Pfam" id="PF01190">
    <property type="entry name" value="Pollen_Ole_e_1"/>
    <property type="match status" value="1"/>
</dbReference>
<dbReference type="Proteomes" id="UP000729402">
    <property type="component" value="Unassembled WGS sequence"/>
</dbReference>
<protein>
    <recommendedName>
        <fullName evidence="5">Pistil-specific extensin-like protein</fullName>
    </recommendedName>
</protein>
<evidence type="ECO:0000256" key="1">
    <source>
        <dbReference type="ARBA" id="ARBA00022729"/>
    </source>
</evidence>
<feature type="compositionally biased region" description="Polar residues" evidence="2">
    <location>
        <begin position="68"/>
        <end position="80"/>
    </location>
</feature>
<accession>A0A8J6BPP9</accession>
<dbReference type="EMBL" id="JAAALK010000080">
    <property type="protein sequence ID" value="KAG8092442.1"/>
    <property type="molecule type" value="Genomic_DNA"/>
</dbReference>
<dbReference type="GO" id="GO:0071944">
    <property type="term" value="C:cell periphery"/>
    <property type="evidence" value="ECO:0007669"/>
    <property type="project" value="TreeGrafter"/>
</dbReference>
<keyword evidence="1" id="KW-0732">Signal</keyword>
<evidence type="ECO:0000256" key="2">
    <source>
        <dbReference type="SAM" id="MobiDB-lite"/>
    </source>
</evidence>
<evidence type="ECO:0000313" key="4">
    <source>
        <dbReference type="Proteomes" id="UP000729402"/>
    </source>
</evidence>
<dbReference type="AlphaFoldDB" id="A0A8J6BPP9"/>
<proteinExistence type="predicted"/>
<reference evidence="3" key="2">
    <citation type="submission" date="2021-02" db="EMBL/GenBank/DDBJ databases">
        <authorList>
            <person name="Kimball J.A."/>
            <person name="Haas M.W."/>
            <person name="Macchietto M."/>
            <person name="Kono T."/>
            <person name="Duquette J."/>
            <person name="Shao M."/>
        </authorList>
    </citation>
    <scope>NUCLEOTIDE SEQUENCE</scope>
    <source>
        <tissue evidence="3">Fresh leaf tissue</tissue>
    </source>
</reference>
<reference evidence="3" key="1">
    <citation type="journal article" date="2021" name="bioRxiv">
        <title>Whole Genome Assembly and Annotation of Northern Wild Rice, Zizania palustris L., Supports a Whole Genome Duplication in the Zizania Genus.</title>
        <authorList>
            <person name="Haas M."/>
            <person name="Kono T."/>
            <person name="Macchietto M."/>
            <person name="Millas R."/>
            <person name="McGilp L."/>
            <person name="Shao M."/>
            <person name="Duquette J."/>
            <person name="Hirsch C.N."/>
            <person name="Kimball J."/>
        </authorList>
    </citation>
    <scope>NUCLEOTIDE SEQUENCE</scope>
    <source>
        <tissue evidence="3">Fresh leaf tissue</tissue>
    </source>
</reference>
<sequence length="287" mass="31412">MGHYHCWLTPLLSFPSHLVEQKRRGRGLRPEMPGRLKLNPSERRLPCVASTTDKLCYRHRQQTHGAHVQSSPTTQKPSKSGSRRAKPWTIKEAQPTALPLSSSGSPTTKRLMRSMAWRRTSSMLPVPALALVLAVAAAATCAEAWDNFGESKFTVTGTVLCQDCTKNWNAYAYNAKPIAGSTVGIACLDKNTRRTVYYGTDKTDDKGVFNIEVPYAVNGAGLDPSECLVRLASSGDQGCAVFTDFNGGRTGERPSRPSQLYPGRVAYAAGPFYFTLPQCDVKDDACY</sequence>
<dbReference type="PANTHER" id="PTHR33470">
    <property type="entry name" value="OS01G0164075 PROTEIN"/>
    <property type="match status" value="1"/>
</dbReference>
<organism evidence="3 4">
    <name type="scientific">Zizania palustris</name>
    <name type="common">Northern wild rice</name>
    <dbReference type="NCBI Taxonomy" id="103762"/>
    <lineage>
        <taxon>Eukaryota</taxon>
        <taxon>Viridiplantae</taxon>
        <taxon>Streptophyta</taxon>
        <taxon>Embryophyta</taxon>
        <taxon>Tracheophyta</taxon>
        <taxon>Spermatophyta</taxon>
        <taxon>Magnoliopsida</taxon>
        <taxon>Liliopsida</taxon>
        <taxon>Poales</taxon>
        <taxon>Poaceae</taxon>
        <taxon>BOP clade</taxon>
        <taxon>Oryzoideae</taxon>
        <taxon>Oryzeae</taxon>
        <taxon>Zizaniinae</taxon>
        <taxon>Zizania</taxon>
    </lineage>
</organism>
<dbReference type="PANTHER" id="PTHR33470:SF29">
    <property type="entry name" value="POLLEN OLE E 1 ALLERGEN AND EXTENSIN FAMILY PROTEIN"/>
    <property type="match status" value="1"/>
</dbReference>